<protein>
    <submittedName>
        <fullName evidence="4">Protein cbp3, mitochondrial</fullName>
    </submittedName>
</protein>
<dbReference type="Pfam" id="PF04176">
    <property type="entry name" value="TIP41"/>
    <property type="match status" value="1"/>
</dbReference>
<dbReference type="Pfam" id="PF03981">
    <property type="entry name" value="Ubiq_cyt_C_chap"/>
    <property type="match status" value="1"/>
</dbReference>
<evidence type="ECO:0000313" key="5">
    <source>
        <dbReference type="Proteomes" id="UP000319663"/>
    </source>
</evidence>
<evidence type="ECO:0000256" key="1">
    <source>
        <dbReference type="ARBA" id="ARBA00006407"/>
    </source>
</evidence>
<proteinExistence type="inferred from homology"/>
<feature type="domain" description="Ubiquinol-cytochrome c chaperone" evidence="3">
    <location>
        <begin position="243"/>
        <end position="387"/>
    </location>
</feature>
<dbReference type="PANTHER" id="PTHR12184">
    <property type="entry name" value="UBIQUINOL-CYTOCHROME C REDUCTASE COMPLEX ASSEMBLY FACTOR 1 FAMILY MEMBER"/>
    <property type="match status" value="1"/>
</dbReference>
<dbReference type="InterPro" id="IPR007129">
    <property type="entry name" value="Ubiqinol_cyt_c_chaperone_CPB3"/>
</dbReference>
<dbReference type="GO" id="GO:0005739">
    <property type="term" value="C:mitochondrion"/>
    <property type="evidence" value="ECO:0007669"/>
    <property type="project" value="TreeGrafter"/>
</dbReference>
<dbReference type="AlphaFoldDB" id="A0A507QRV7"/>
<organism evidence="4 5">
    <name type="scientific">Monascus purpureus</name>
    <name type="common">Red mold</name>
    <name type="synonym">Monascus anka</name>
    <dbReference type="NCBI Taxonomy" id="5098"/>
    <lineage>
        <taxon>Eukaryota</taxon>
        <taxon>Fungi</taxon>
        <taxon>Dikarya</taxon>
        <taxon>Ascomycota</taxon>
        <taxon>Pezizomycotina</taxon>
        <taxon>Eurotiomycetes</taxon>
        <taxon>Eurotiomycetidae</taxon>
        <taxon>Eurotiales</taxon>
        <taxon>Aspergillaceae</taxon>
        <taxon>Monascus</taxon>
    </lineage>
</organism>
<dbReference type="InterPro" id="IPR007303">
    <property type="entry name" value="TIP41-like"/>
</dbReference>
<dbReference type="Proteomes" id="UP000319663">
    <property type="component" value="Unassembled WGS sequence"/>
</dbReference>
<comment type="similarity">
    <text evidence="1">Belongs to the CBP3 family.</text>
</comment>
<dbReference type="PANTHER" id="PTHR12184:SF1">
    <property type="entry name" value="UBIQUINOL-CYTOCHROME-C REDUCTASE COMPLEX ASSEMBLY FACTOR 1"/>
    <property type="match status" value="1"/>
</dbReference>
<dbReference type="InterPro" id="IPR021150">
    <property type="entry name" value="Ubiq_cyt_c_chap"/>
</dbReference>
<keyword evidence="5" id="KW-1185">Reference proteome</keyword>
<comment type="caution">
    <text evidence="4">The sequence shown here is derived from an EMBL/GenBank/DDBJ whole genome shotgun (WGS) entry which is preliminary data.</text>
</comment>
<feature type="region of interest" description="Disordered" evidence="2">
    <location>
        <begin position="1"/>
        <end position="23"/>
    </location>
</feature>
<dbReference type="STRING" id="5098.A0A507QRV7"/>
<gene>
    <name evidence="4" type="primary">CBP3</name>
    <name evidence="4" type="ORF">MPDQ_001135</name>
</gene>
<accession>A0A507QRV7</accession>
<reference evidence="4 5" key="1">
    <citation type="submission" date="2019-06" db="EMBL/GenBank/DDBJ databases">
        <title>Wine fermentation using esterase from Monascus purpureus.</title>
        <authorList>
            <person name="Geng C."/>
            <person name="Zhang Y."/>
        </authorList>
    </citation>
    <scope>NUCLEOTIDE SEQUENCE [LARGE SCALE GENOMIC DNA]</scope>
    <source>
        <strain evidence="4">HQ1</strain>
    </source>
</reference>
<name>A0A507QRV7_MONPU</name>
<sequence length="411" mass="46597">MPPRSYATSISRTGNATVSPDTKKPNSFSIRGFRITTQQLPILKAGGIEEMTKKLGIAPPEMIFGDNYVTIEHENSGWGITFNAYDALDRVDKTGQAMLKVAYSREWQKSRERTYDGIKEVVKPFDWSYTTDYKGTLNSSGYKFEMTTEPIPIELLKRPDPILFFDNVILYEDELADNGVSMLSCKFDSTAETYVAYGITQKLFEACSSQADYRIPQASQKGVQIPKTETGEDLGIGQGWWYEDLGLLPTFSTWSQVTFLHMYLLTVRLRALPSRESLRTYSRHLIDHFSHNAEYRMDVLHGLTSRGIRNKYLKDLFIQWRGILAAYDEGLVKGDAVLGAAIWRNLWKANYTGPDGKDLDWTKVARVVAYMRRVLSELSKVNEADLVFALGRSGGKPGIFGHREVDKKLVE</sequence>
<evidence type="ECO:0000259" key="3">
    <source>
        <dbReference type="Pfam" id="PF03981"/>
    </source>
</evidence>
<evidence type="ECO:0000256" key="2">
    <source>
        <dbReference type="SAM" id="MobiDB-lite"/>
    </source>
</evidence>
<evidence type="ECO:0000313" key="4">
    <source>
        <dbReference type="EMBL" id="TQB69945.1"/>
    </source>
</evidence>
<dbReference type="EMBL" id="VIFY01000129">
    <property type="protein sequence ID" value="TQB69945.1"/>
    <property type="molecule type" value="Genomic_DNA"/>
</dbReference>
<dbReference type="GO" id="GO:0034551">
    <property type="term" value="P:mitochondrial respiratory chain complex III assembly"/>
    <property type="evidence" value="ECO:0007669"/>
    <property type="project" value="TreeGrafter"/>
</dbReference>